<dbReference type="Proteomes" id="UP001172155">
    <property type="component" value="Unassembled WGS sequence"/>
</dbReference>
<dbReference type="SUPFAM" id="SSF48576">
    <property type="entry name" value="Terpenoid synthases"/>
    <property type="match status" value="1"/>
</dbReference>
<keyword evidence="7" id="KW-1185">Reference proteome</keyword>
<keyword evidence="3 4" id="KW-0460">Magnesium</keyword>
<sequence length="179" mass="20684">MNLCFVFDEKSDFSDDTKPAAKQTASWTPSTTRTGRAHYENRHAPLLETVHLYFDLRRETISTLPSFALIELHINIPDQVMSHPPVQRMPDLCANMVSMGNDLYSYNAERSRDDEDHNFVTAVMQELGLSVQDAFEWIDKYHDSVATEFLALYEDLPVFSEETEDVNREIREYVDGLEN</sequence>
<dbReference type="PANTHER" id="PTHR35201:SF4">
    <property type="entry name" value="BETA-PINACENE SYNTHASE-RELATED"/>
    <property type="match status" value="1"/>
</dbReference>
<evidence type="ECO:0000313" key="6">
    <source>
        <dbReference type="EMBL" id="KAK0745703.1"/>
    </source>
</evidence>
<comment type="similarity">
    <text evidence="2 4">Belongs to the terpene synthase family.</text>
</comment>
<evidence type="ECO:0000313" key="7">
    <source>
        <dbReference type="Proteomes" id="UP001172155"/>
    </source>
</evidence>
<feature type="region of interest" description="Disordered" evidence="5">
    <location>
        <begin position="12"/>
        <end position="34"/>
    </location>
</feature>
<dbReference type="EC" id="4.2.3.-" evidence="4"/>
<dbReference type="GO" id="GO:0010333">
    <property type="term" value="F:terpene synthase activity"/>
    <property type="evidence" value="ECO:0007669"/>
    <property type="project" value="InterPro"/>
</dbReference>
<dbReference type="GO" id="GO:0046872">
    <property type="term" value="F:metal ion binding"/>
    <property type="evidence" value="ECO:0007669"/>
    <property type="project" value="UniProtKB-KW"/>
</dbReference>
<dbReference type="AlphaFoldDB" id="A0AA40EUD6"/>
<comment type="caution">
    <text evidence="6">The sequence shown here is derived from an EMBL/GenBank/DDBJ whole genome shotgun (WGS) entry which is preliminary data.</text>
</comment>
<protein>
    <recommendedName>
        <fullName evidence="4">Terpene synthase</fullName>
        <ecNumber evidence="4">4.2.3.-</ecNumber>
    </recommendedName>
</protein>
<dbReference type="GO" id="GO:0008299">
    <property type="term" value="P:isoprenoid biosynthetic process"/>
    <property type="evidence" value="ECO:0007669"/>
    <property type="project" value="UniProtKB-ARBA"/>
</dbReference>
<dbReference type="PANTHER" id="PTHR35201">
    <property type="entry name" value="TERPENE SYNTHASE"/>
    <property type="match status" value="1"/>
</dbReference>
<keyword evidence="4" id="KW-0479">Metal-binding</keyword>
<dbReference type="Gene3D" id="1.10.600.10">
    <property type="entry name" value="Farnesyl Diphosphate Synthase"/>
    <property type="match status" value="1"/>
</dbReference>
<dbReference type="Pfam" id="PF19086">
    <property type="entry name" value="Terpene_syn_C_2"/>
    <property type="match status" value="1"/>
</dbReference>
<evidence type="ECO:0000256" key="2">
    <source>
        <dbReference type="ARBA" id="ARBA00006333"/>
    </source>
</evidence>
<dbReference type="InterPro" id="IPR034686">
    <property type="entry name" value="Terpene_cyclase-like_2"/>
</dbReference>
<name>A0AA40EUD6_9PEZI</name>
<evidence type="ECO:0000256" key="1">
    <source>
        <dbReference type="ARBA" id="ARBA00001946"/>
    </source>
</evidence>
<dbReference type="InterPro" id="IPR008949">
    <property type="entry name" value="Isoprenoid_synthase_dom_sf"/>
</dbReference>
<evidence type="ECO:0000256" key="3">
    <source>
        <dbReference type="ARBA" id="ARBA00022842"/>
    </source>
</evidence>
<gene>
    <name evidence="6" type="ORF">B0T18DRAFT_446408</name>
</gene>
<feature type="compositionally biased region" description="Polar residues" evidence="5">
    <location>
        <begin position="23"/>
        <end position="34"/>
    </location>
</feature>
<evidence type="ECO:0000256" key="4">
    <source>
        <dbReference type="RuleBase" id="RU366034"/>
    </source>
</evidence>
<organism evidence="6 7">
    <name type="scientific">Schizothecium vesticola</name>
    <dbReference type="NCBI Taxonomy" id="314040"/>
    <lineage>
        <taxon>Eukaryota</taxon>
        <taxon>Fungi</taxon>
        <taxon>Dikarya</taxon>
        <taxon>Ascomycota</taxon>
        <taxon>Pezizomycotina</taxon>
        <taxon>Sordariomycetes</taxon>
        <taxon>Sordariomycetidae</taxon>
        <taxon>Sordariales</taxon>
        <taxon>Schizotheciaceae</taxon>
        <taxon>Schizothecium</taxon>
    </lineage>
</organism>
<reference evidence="6" key="1">
    <citation type="submission" date="2023-06" db="EMBL/GenBank/DDBJ databases">
        <title>Genome-scale phylogeny and comparative genomics of the fungal order Sordariales.</title>
        <authorList>
            <consortium name="Lawrence Berkeley National Laboratory"/>
            <person name="Hensen N."/>
            <person name="Bonometti L."/>
            <person name="Westerberg I."/>
            <person name="Brannstrom I.O."/>
            <person name="Guillou S."/>
            <person name="Cros-Aarteil S."/>
            <person name="Calhoun S."/>
            <person name="Haridas S."/>
            <person name="Kuo A."/>
            <person name="Mondo S."/>
            <person name="Pangilinan J."/>
            <person name="Riley R."/>
            <person name="LaButti K."/>
            <person name="Andreopoulos B."/>
            <person name="Lipzen A."/>
            <person name="Chen C."/>
            <person name="Yanf M."/>
            <person name="Daum C."/>
            <person name="Ng V."/>
            <person name="Clum A."/>
            <person name="Steindorff A."/>
            <person name="Ohm R."/>
            <person name="Martin F."/>
            <person name="Silar P."/>
            <person name="Natvig D."/>
            <person name="Lalanne C."/>
            <person name="Gautier V."/>
            <person name="Ament-velasquez S.L."/>
            <person name="Kruys A."/>
            <person name="Hutchinson M.I."/>
            <person name="Powell A.J."/>
            <person name="Barry K."/>
            <person name="Miller A.N."/>
            <person name="Grigoriev I.V."/>
            <person name="Debuchy R."/>
            <person name="Gladieux P."/>
            <person name="Thoren M.H."/>
            <person name="Johannesson H."/>
        </authorList>
    </citation>
    <scope>NUCLEOTIDE SEQUENCE</scope>
    <source>
        <strain evidence="6">SMH3187-1</strain>
    </source>
</reference>
<accession>A0AA40EUD6</accession>
<keyword evidence="4" id="KW-0456">Lyase</keyword>
<comment type="cofactor">
    <cofactor evidence="1 4">
        <name>Mg(2+)</name>
        <dbReference type="ChEBI" id="CHEBI:18420"/>
    </cofactor>
</comment>
<proteinExistence type="inferred from homology"/>
<dbReference type="EMBL" id="JAUKUD010000004">
    <property type="protein sequence ID" value="KAK0745703.1"/>
    <property type="molecule type" value="Genomic_DNA"/>
</dbReference>
<evidence type="ECO:0000256" key="5">
    <source>
        <dbReference type="SAM" id="MobiDB-lite"/>
    </source>
</evidence>